<feature type="transmembrane region" description="Helical" evidence="2">
    <location>
        <begin position="232"/>
        <end position="250"/>
    </location>
</feature>
<name>S7PU13_GLOTA</name>
<dbReference type="HOGENOM" id="CLU_436806_0_0_1"/>
<feature type="transmembrane region" description="Helical" evidence="2">
    <location>
        <begin position="27"/>
        <end position="54"/>
    </location>
</feature>
<proteinExistence type="predicted"/>
<gene>
    <name evidence="4" type="ORF">GLOTRDRAFT_96838</name>
</gene>
<dbReference type="RefSeq" id="XP_007870805.1">
    <property type="nucleotide sequence ID" value="XM_007872614.1"/>
</dbReference>
<evidence type="ECO:0000256" key="1">
    <source>
        <dbReference type="SAM" id="MobiDB-lite"/>
    </source>
</evidence>
<feature type="transmembrane region" description="Helical" evidence="2">
    <location>
        <begin position="407"/>
        <end position="426"/>
    </location>
</feature>
<organism evidence="4 5">
    <name type="scientific">Gloeophyllum trabeum (strain ATCC 11539 / FP-39264 / Madison 617)</name>
    <name type="common">Brown rot fungus</name>
    <dbReference type="NCBI Taxonomy" id="670483"/>
    <lineage>
        <taxon>Eukaryota</taxon>
        <taxon>Fungi</taxon>
        <taxon>Dikarya</taxon>
        <taxon>Basidiomycota</taxon>
        <taxon>Agaricomycotina</taxon>
        <taxon>Agaricomycetes</taxon>
        <taxon>Gloeophyllales</taxon>
        <taxon>Gloeophyllaceae</taxon>
        <taxon>Gloeophyllum</taxon>
    </lineage>
</organism>
<dbReference type="InterPro" id="IPR045339">
    <property type="entry name" value="DUF6534"/>
</dbReference>
<feature type="transmembrane region" description="Helical" evidence="2">
    <location>
        <begin position="280"/>
        <end position="297"/>
    </location>
</feature>
<feature type="region of interest" description="Disordered" evidence="1">
    <location>
        <begin position="462"/>
        <end position="490"/>
    </location>
</feature>
<sequence>MAVRNSAEGPRTVRYRVRVLPGQTFHAAVYVITSVHVVSAPLAVNALIASVLIFTGRLTNWEFRAAISSAAMNAFSYARPNAIFAALPNMLYLMKTSQAPSVDGYIASTRLLYVFTADTAPEGSAGIYGGQLPYRDFSPGLGGRYAQGGLLARPRTTSFKAATGWRPSSNENLPVASTLFTWIRSIPSMDSDQGSTPLNLRKYAFVLHSNFLWNVDRNSRLQVSSMADSRHFLRYVFVTFTSYIAHQIMVMHSGQYPSPPVIAAWTLIGLQLSLETAERLVWSVIVRILLSTLLGWVDAWQRRDKHFVISSGPTILWRADLAYFSALKHFGLSSVCRESLEATDIAVAASLSITLLRKKPGKHGSRTTHTMIHTLVAYCVNTGLTTSRYKTRPNYNPIGQVITLQDHYIYICFYFIIGGTYINSLLANLNGRRAIRGSSTDHIHMSGEISYALSTLDRSVELGPAQSSPDPSQKGAGHEEAPEDPSPVRVKFDREDISLSEGGTTRDTRWLNPGRARSSSFIIRTEIALYTLRNSYAPTVSFERDLFKHGFVLSITTIDAVEFTCDELLRGSIPLEVTPTEHKAGTCGMDILSPEHFLLFLNHHLLFWHTDGSYNNMLYVTTGRRI</sequence>
<feature type="domain" description="DUF6534" evidence="3">
    <location>
        <begin position="342"/>
        <end position="433"/>
    </location>
</feature>
<dbReference type="Pfam" id="PF20152">
    <property type="entry name" value="DUF6534"/>
    <property type="match status" value="1"/>
</dbReference>
<dbReference type="AlphaFoldDB" id="S7PU13"/>
<dbReference type="GeneID" id="19309905"/>
<keyword evidence="2" id="KW-1133">Transmembrane helix</keyword>
<evidence type="ECO:0000313" key="5">
    <source>
        <dbReference type="Proteomes" id="UP000030669"/>
    </source>
</evidence>
<evidence type="ECO:0000259" key="3">
    <source>
        <dbReference type="Pfam" id="PF20152"/>
    </source>
</evidence>
<protein>
    <recommendedName>
        <fullName evidence="3">DUF6534 domain-containing protein</fullName>
    </recommendedName>
</protein>
<evidence type="ECO:0000313" key="4">
    <source>
        <dbReference type="EMBL" id="EPQ50938.1"/>
    </source>
</evidence>
<keyword evidence="5" id="KW-1185">Reference proteome</keyword>
<reference evidence="4 5" key="1">
    <citation type="journal article" date="2012" name="Science">
        <title>The Paleozoic origin of enzymatic lignin decomposition reconstructed from 31 fungal genomes.</title>
        <authorList>
            <person name="Floudas D."/>
            <person name="Binder M."/>
            <person name="Riley R."/>
            <person name="Barry K."/>
            <person name="Blanchette R.A."/>
            <person name="Henrissat B."/>
            <person name="Martinez A.T."/>
            <person name="Otillar R."/>
            <person name="Spatafora J.W."/>
            <person name="Yadav J.S."/>
            <person name="Aerts A."/>
            <person name="Benoit I."/>
            <person name="Boyd A."/>
            <person name="Carlson A."/>
            <person name="Copeland A."/>
            <person name="Coutinho P.M."/>
            <person name="de Vries R.P."/>
            <person name="Ferreira P."/>
            <person name="Findley K."/>
            <person name="Foster B."/>
            <person name="Gaskell J."/>
            <person name="Glotzer D."/>
            <person name="Gorecki P."/>
            <person name="Heitman J."/>
            <person name="Hesse C."/>
            <person name="Hori C."/>
            <person name="Igarashi K."/>
            <person name="Jurgens J.A."/>
            <person name="Kallen N."/>
            <person name="Kersten P."/>
            <person name="Kohler A."/>
            <person name="Kuees U."/>
            <person name="Kumar T.K.A."/>
            <person name="Kuo A."/>
            <person name="LaButti K."/>
            <person name="Larrondo L.F."/>
            <person name="Lindquist E."/>
            <person name="Ling A."/>
            <person name="Lombard V."/>
            <person name="Lucas S."/>
            <person name="Lundell T."/>
            <person name="Martin R."/>
            <person name="McLaughlin D.J."/>
            <person name="Morgenstern I."/>
            <person name="Morin E."/>
            <person name="Murat C."/>
            <person name="Nagy L.G."/>
            <person name="Nolan M."/>
            <person name="Ohm R.A."/>
            <person name="Patyshakuliyeva A."/>
            <person name="Rokas A."/>
            <person name="Ruiz-Duenas F.J."/>
            <person name="Sabat G."/>
            <person name="Salamov A."/>
            <person name="Samejima M."/>
            <person name="Schmutz J."/>
            <person name="Slot J.C."/>
            <person name="St John F."/>
            <person name="Stenlid J."/>
            <person name="Sun H."/>
            <person name="Sun S."/>
            <person name="Syed K."/>
            <person name="Tsang A."/>
            <person name="Wiebenga A."/>
            <person name="Young D."/>
            <person name="Pisabarro A."/>
            <person name="Eastwood D.C."/>
            <person name="Martin F."/>
            <person name="Cullen D."/>
            <person name="Grigoriev I.V."/>
            <person name="Hibbett D.S."/>
        </authorList>
    </citation>
    <scope>NUCLEOTIDE SEQUENCE [LARGE SCALE GENOMIC DNA]</scope>
    <source>
        <strain evidence="4 5">ATCC 11539</strain>
    </source>
</reference>
<dbReference type="Proteomes" id="UP000030669">
    <property type="component" value="Unassembled WGS sequence"/>
</dbReference>
<dbReference type="EMBL" id="KB469313">
    <property type="protein sequence ID" value="EPQ50938.1"/>
    <property type="molecule type" value="Genomic_DNA"/>
</dbReference>
<keyword evidence="2" id="KW-0812">Transmembrane</keyword>
<keyword evidence="2" id="KW-0472">Membrane</keyword>
<dbReference type="KEGG" id="gtr:GLOTRDRAFT_96838"/>
<evidence type="ECO:0000256" key="2">
    <source>
        <dbReference type="SAM" id="Phobius"/>
    </source>
</evidence>
<accession>S7PU13</accession>